<dbReference type="AlphaFoldDB" id="A0AAW1MJP5"/>
<proteinExistence type="predicted"/>
<name>A0AAW1MJP5_POPJA</name>
<sequence length="236" mass="26727">MTWEDRAVNLDDIQVDNTNQYQQVLTGVKFFADQSPTRFNNESIHLNLKIRMTDFNFETGKLFVDHGAHAWYRKIDKEFLGHKSRSHIPMRTKSKNTSISKTNHFVEFTPTGIFEDSQNKVPAHSVGDGCEWNSNIQMEISFPHARSKISTENLDISTRAKSRNTMVSNGDQYVAFTHTDIAKDVGQTTIPFLDSQNVVTKVPTPLVGAGLYYKSSPGYGGFIGLKIITYDFTKHL</sequence>
<organism evidence="1 2">
    <name type="scientific">Popillia japonica</name>
    <name type="common">Japanese beetle</name>
    <dbReference type="NCBI Taxonomy" id="7064"/>
    <lineage>
        <taxon>Eukaryota</taxon>
        <taxon>Metazoa</taxon>
        <taxon>Ecdysozoa</taxon>
        <taxon>Arthropoda</taxon>
        <taxon>Hexapoda</taxon>
        <taxon>Insecta</taxon>
        <taxon>Pterygota</taxon>
        <taxon>Neoptera</taxon>
        <taxon>Endopterygota</taxon>
        <taxon>Coleoptera</taxon>
        <taxon>Polyphaga</taxon>
        <taxon>Scarabaeiformia</taxon>
        <taxon>Scarabaeidae</taxon>
        <taxon>Rutelinae</taxon>
        <taxon>Popillia</taxon>
    </lineage>
</organism>
<dbReference type="Proteomes" id="UP001458880">
    <property type="component" value="Unassembled WGS sequence"/>
</dbReference>
<dbReference type="PANTHER" id="PTHR47890:SF1">
    <property type="entry name" value="LD24308P"/>
    <property type="match status" value="1"/>
</dbReference>
<protein>
    <submittedName>
        <fullName evidence="1">Uncharacterized protein</fullName>
    </submittedName>
</protein>
<dbReference type="PANTHER" id="PTHR47890">
    <property type="entry name" value="LD24308P"/>
    <property type="match status" value="1"/>
</dbReference>
<gene>
    <name evidence="1" type="ORF">QE152_g6086</name>
</gene>
<comment type="caution">
    <text evidence="1">The sequence shown here is derived from an EMBL/GenBank/DDBJ whole genome shotgun (WGS) entry which is preliminary data.</text>
</comment>
<evidence type="ECO:0000313" key="2">
    <source>
        <dbReference type="Proteomes" id="UP001458880"/>
    </source>
</evidence>
<accession>A0AAW1MJP5</accession>
<keyword evidence="2" id="KW-1185">Reference proteome</keyword>
<evidence type="ECO:0000313" key="1">
    <source>
        <dbReference type="EMBL" id="KAK9746496.1"/>
    </source>
</evidence>
<reference evidence="1 2" key="1">
    <citation type="journal article" date="2024" name="BMC Genomics">
        <title>De novo assembly and annotation of Popillia japonica's genome with initial clues to its potential as an invasive pest.</title>
        <authorList>
            <person name="Cucini C."/>
            <person name="Boschi S."/>
            <person name="Funari R."/>
            <person name="Cardaioli E."/>
            <person name="Iannotti N."/>
            <person name="Marturano G."/>
            <person name="Paoli F."/>
            <person name="Bruttini M."/>
            <person name="Carapelli A."/>
            <person name="Frati F."/>
            <person name="Nardi F."/>
        </authorList>
    </citation>
    <scope>NUCLEOTIDE SEQUENCE [LARGE SCALE GENOMIC DNA]</scope>
    <source>
        <strain evidence="1">DMR45628</strain>
    </source>
</reference>
<dbReference type="EMBL" id="JASPKY010000039">
    <property type="protein sequence ID" value="KAK9746496.1"/>
    <property type="molecule type" value="Genomic_DNA"/>
</dbReference>